<name>A0ABP4NAM1_9ACTN</name>
<dbReference type="Proteomes" id="UP001501470">
    <property type="component" value="Unassembled WGS sequence"/>
</dbReference>
<proteinExistence type="predicted"/>
<dbReference type="EMBL" id="BAAAQD010000026">
    <property type="protein sequence ID" value="GAA1557293.1"/>
    <property type="molecule type" value="Genomic_DNA"/>
</dbReference>
<dbReference type="RefSeq" id="WP_344510935.1">
    <property type="nucleotide sequence ID" value="NZ_BAAAQD010000026.1"/>
</dbReference>
<reference evidence="2" key="1">
    <citation type="journal article" date="2019" name="Int. J. Syst. Evol. Microbiol.">
        <title>The Global Catalogue of Microorganisms (GCM) 10K type strain sequencing project: providing services to taxonomists for standard genome sequencing and annotation.</title>
        <authorList>
            <consortium name="The Broad Institute Genomics Platform"/>
            <consortium name="The Broad Institute Genome Sequencing Center for Infectious Disease"/>
            <person name="Wu L."/>
            <person name="Ma J."/>
        </authorList>
    </citation>
    <scope>NUCLEOTIDE SEQUENCE [LARGE SCALE GENOMIC DNA]</scope>
    <source>
        <strain evidence="2">JCM 15933</strain>
    </source>
</reference>
<evidence type="ECO:0000313" key="1">
    <source>
        <dbReference type="EMBL" id="GAA1557293.1"/>
    </source>
</evidence>
<keyword evidence="2" id="KW-1185">Reference proteome</keyword>
<organism evidence="1 2">
    <name type="scientific">Dactylosporangium maewongense</name>
    <dbReference type="NCBI Taxonomy" id="634393"/>
    <lineage>
        <taxon>Bacteria</taxon>
        <taxon>Bacillati</taxon>
        <taxon>Actinomycetota</taxon>
        <taxon>Actinomycetes</taxon>
        <taxon>Micromonosporales</taxon>
        <taxon>Micromonosporaceae</taxon>
        <taxon>Dactylosporangium</taxon>
    </lineage>
</organism>
<accession>A0ABP4NAM1</accession>
<sequence>MGFFGTFVLARSGCLLTDEEATLGFGYQHEHLYELGKGWQLLETRGVLDPQDFAVASERLVAATGAGVLALYVNDGGCIAGAAELPADIPSPSNDRSNVPPGTIRPSRPSNTAVYVWMRCRDIVAPFLSVATVEHRR</sequence>
<gene>
    <name evidence="1" type="ORF">GCM10009827_092800</name>
</gene>
<comment type="caution">
    <text evidence="1">The sequence shown here is derived from an EMBL/GenBank/DDBJ whole genome shotgun (WGS) entry which is preliminary data.</text>
</comment>
<evidence type="ECO:0000313" key="2">
    <source>
        <dbReference type="Proteomes" id="UP001501470"/>
    </source>
</evidence>
<protein>
    <submittedName>
        <fullName evidence="1">Uncharacterized protein</fullName>
    </submittedName>
</protein>